<evidence type="ECO:0000256" key="1">
    <source>
        <dbReference type="ARBA" id="ARBA00010990"/>
    </source>
</evidence>
<dbReference type="GO" id="GO:0019878">
    <property type="term" value="P:lysine biosynthetic process via aminoadipic acid"/>
    <property type="evidence" value="ECO:0007669"/>
    <property type="project" value="TreeGrafter"/>
</dbReference>
<proteinExistence type="inferred from homology"/>
<dbReference type="GO" id="GO:0008897">
    <property type="term" value="F:holo-[acyl-carrier-protein] synthase activity"/>
    <property type="evidence" value="ECO:0007669"/>
    <property type="project" value="InterPro"/>
</dbReference>
<reference evidence="5" key="1">
    <citation type="submission" date="2021-11" db="EMBL/GenBank/DDBJ databases">
        <title>Vibrio ZSDE26 sp. nov. and Vibrio ZSDZ34 sp. nov., isolated from coastal seawater in Qingdao.</title>
        <authorList>
            <person name="Zhang P."/>
        </authorList>
    </citation>
    <scope>NUCLEOTIDE SEQUENCE</scope>
    <source>
        <strain evidence="5">ZSDE26</strain>
    </source>
</reference>
<dbReference type="GO" id="GO:0000287">
    <property type="term" value="F:magnesium ion binding"/>
    <property type="evidence" value="ECO:0007669"/>
    <property type="project" value="InterPro"/>
</dbReference>
<feature type="domain" description="4'-phosphopantetheinyl transferase N-terminal" evidence="4">
    <location>
        <begin position="23"/>
        <end position="109"/>
    </location>
</feature>
<dbReference type="Pfam" id="PF01648">
    <property type="entry name" value="ACPS"/>
    <property type="match status" value="1"/>
</dbReference>
<dbReference type="InterPro" id="IPR050559">
    <property type="entry name" value="P-Pant_transferase_sf"/>
</dbReference>
<dbReference type="AlphaFoldDB" id="A0A9X1XJZ8"/>
<dbReference type="InterPro" id="IPR008278">
    <property type="entry name" value="4-PPantetheinyl_Trfase_dom"/>
</dbReference>
<dbReference type="Proteomes" id="UP001139559">
    <property type="component" value="Unassembled WGS sequence"/>
</dbReference>
<evidence type="ECO:0000259" key="3">
    <source>
        <dbReference type="Pfam" id="PF01648"/>
    </source>
</evidence>
<organism evidence="5 6">
    <name type="scientific">Vibrio amylolyticus</name>
    <dbReference type="NCBI Taxonomy" id="2847292"/>
    <lineage>
        <taxon>Bacteria</taxon>
        <taxon>Pseudomonadati</taxon>
        <taxon>Pseudomonadota</taxon>
        <taxon>Gammaproteobacteria</taxon>
        <taxon>Vibrionales</taxon>
        <taxon>Vibrionaceae</taxon>
        <taxon>Vibrio</taxon>
    </lineage>
</organism>
<dbReference type="PANTHER" id="PTHR12215:SF10">
    <property type="entry name" value="L-AMINOADIPATE-SEMIALDEHYDE DEHYDROGENASE-PHOSPHOPANTETHEINYL TRANSFERASE"/>
    <property type="match status" value="1"/>
</dbReference>
<feature type="domain" description="4'-phosphopantetheinyl transferase" evidence="3">
    <location>
        <begin position="127"/>
        <end position="202"/>
    </location>
</feature>
<evidence type="ECO:0000313" key="5">
    <source>
        <dbReference type="EMBL" id="MCK6263535.1"/>
    </source>
</evidence>
<sequence>MSECRPQVDLWLCPLTTLDESPERISYLKSFLTQDEITKVDRYRMYADRIRALYVRVYLRTLLSRYSDIEREQWRFEYGDKGKPTLNSEQKALTGLHFNISHSKDYLLIGILQSPNDNIQPGNDIQLGVDIEHTRERTDVHSIMTNYFSSKEVEDLKRLEPNEQRTRFFDLWALKESYIKATGKGLSTSLKSFSFDFSSVELQQQFIDQEKIAANNRVLKELYTGINILFEDNEFVGKVNDTNCWQSCLGRLDEEYRFAVTLGGIGKEMHIRMFNFQSKDLFD</sequence>
<dbReference type="RefSeq" id="WP_248008617.1">
    <property type="nucleotide sequence ID" value="NZ_JAJHVV010000005.1"/>
</dbReference>
<evidence type="ECO:0000259" key="4">
    <source>
        <dbReference type="Pfam" id="PF22624"/>
    </source>
</evidence>
<dbReference type="InterPro" id="IPR055066">
    <property type="entry name" value="AASDHPPT_N"/>
</dbReference>
<name>A0A9X1XJZ8_9VIBR</name>
<evidence type="ECO:0000256" key="2">
    <source>
        <dbReference type="ARBA" id="ARBA00022679"/>
    </source>
</evidence>
<dbReference type="Gene3D" id="3.90.470.20">
    <property type="entry name" value="4'-phosphopantetheinyl transferase domain"/>
    <property type="match status" value="1"/>
</dbReference>
<dbReference type="SUPFAM" id="SSF56214">
    <property type="entry name" value="4'-phosphopantetheinyl transferase"/>
    <property type="match status" value="2"/>
</dbReference>
<dbReference type="InterPro" id="IPR037143">
    <property type="entry name" value="4-PPantetheinyl_Trfase_dom_sf"/>
</dbReference>
<dbReference type="EMBL" id="JAJHVV010000005">
    <property type="protein sequence ID" value="MCK6263535.1"/>
    <property type="molecule type" value="Genomic_DNA"/>
</dbReference>
<dbReference type="Pfam" id="PF22624">
    <property type="entry name" value="AASDHPPT_N"/>
    <property type="match status" value="1"/>
</dbReference>
<dbReference type="PANTHER" id="PTHR12215">
    <property type="entry name" value="PHOSPHOPANTETHEINE TRANSFERASE"/>
    <property type="match status" value="1"/>
</dbReference>
<dbReference type="GO" id="GO:0005829">
    <property type="term" value="C:cytosol"/>
    <property type="evidence" value="ECO:0007669"/>
    <property type="project" value="TreeGrafter"/>
</dbReference>
<evidence type="ECO:0000313" key="6">
    <source>
        <dbReference type="Proteomes" id="UP001139559"/>
    </source>
</evidence>
<comment type="caution">
    <text evidence="5">The sequence shown here is derived from an EMBL/GenBank/DDBJ whole genome shotgun (WGS) entry which is preliminary data.</text>
</comment>
<gene>
    <name evidence="5" type="ORF">KP803_09655</name>
</gene>
<keyword evidence="2 5" id="KW-0808">Transferase</keyword>
<comment type="similarity">
    <text evidence="1">Belongs to the P-Pant transferase superfamily. Gsp/Sfp/HetI/AcpT family.</text>
</comment>
<protein>
    <submittedName>
        <fullName evidence="5">4'-phosphopantetheinyl transferase superfamily protein</fullName>
    </submittedName>
</protein>
<keyword evidence="6" id="KW-1185">Reference proteome</keyword>
<accession>A0A9X1XJZ8</accession>